<dbReference type="GO" id="GO:0008270">
    <property type="term" value="F:zinc ion binding"/>
    <property type="evidence" value="ECO:0007669"/>
    <property type="project" value="UniProtKB-KW"/>
</dbReference>
<dbReference type="VEuPathDB" id="FungiDB:FPRO_03643"/>
<dbReference type="Gene3D" id="3.30.160.60">
    <property type="entry name" value="Classic Zinc Finger"/>
    <property type="match status" value="1"/>
</dbReference>
<organism evidence="4 5">
    <name type="scientific">Fusarium proliferatum (strain ET1)</name>
    <name type="common">Orchid endophyte fungus</name>
    <dbReference type="NCBI Taxonomy" id="1227346"/>
    <lineage>
        <taxon>Eukaryota</taxon>
        <taxon>Fungi</taxon>
        <taxon>Dikarya</taxon>
        <taxon>Ascomycota</taxon>
        <taxon>Pezizomycotina</taxon>
        <taxon>Sordariomycetes</taxon>
        <taxon>Hypocreomycetidae</taxon>
        <taxon>Hypocreales</taxon>
        <taxon>Nectriaceae</taxon>
        <taxon>Fusarium</taxon>
        <taxon>Fusarium fujikuroi species complex</taxon>
    </lineage>
</organism>
<evidence type="ECO:0000259" key="3">
    <source>
        <dbReference type="PROSITE" id="PS50157"/>
    </source>
</evidence>
<reference evidence="5" key="1">
    <citation type="journal article" date="2016" name="Genome Biol. Evol.">
        <title>Comparative 'omics' of the Fusarium fujikuroi species complex highlights differences in genetic potential and metabolite synthesis.</title>
        <authorList>
            <person name="Niehaus E.-M."/>
            <person name="Muensterkoetter M."/>
            <person name="Proctor R.H."/>
            <person name="Brown D.W."/>
            <person name="Sharon A."/>
            <person name="Idan Y."/>
            <person name="Oren-Young L."/>
            <person name="Sieber C.M."/>
            <person name="Novak O."/>
            <person name="Pencik A."/>
            <person name="Tarkowska D."/>
            <person name="Hromadova K."/>
            <person name="Freeman S."/>
            <person name="Maymon M."/>
            <person name="Elazar M."/>
            <person name="Youssef S.A."/>
            <person name="El-Shabrawy E.S.M."/>
            <person name="Shalaby A.B.A."/>
            <person name="Houterman P."/>
            <person name="Brock N.L."/>
            <person name="Burkhardt I."/>
            <person name="Tsavkelova E.A."/>
            <person name="Dickschat J.S."/>
            <person name="Galuszka P."/>
            <person name="Gueldener U."/>
            <person name="Tudzynski B."/>
        </authorList>
    </citation>
    <scope>NUCLEOTIDE SEQUENCE [LARGE SCALE GENOMIC DNA]</scope>
    <source>
        <strain evidence="5">ET1</strain>
    </source>
</reference>
<dbReference type="PROSITE" id="PS50157">
    <property type="entry name" value="ZINC_FINGER_C2H2_2"/>
    <property type="match status" value="2"/>
</dbReference>
<keyword evidence="1" id="KW-0479">Metal-binding</keyword>
<dbReference type="AlphaFoldDB" id="A0A1L7V5I0"/>
<evidence type="ECO:0000313" key="5">
    <source>
        <dbReference type="Proteomes" id="UP000183971"/>
    </source>
</evidence>
<dbReference type="SUPFAM" id="SSF57667">
    <property type="entry name" value="beta-beta-alpha zinc fingers"/>
    <property type="match status" value="1"/>
</dbReference>
<keyword evidence="5" id="KW-1185">Reference proteome</keyword>
<feature type="domain" description="C2H2-type" evidence="3">
    <location>
        <begin position="71"/>
        <end position="99"/>
    </location>
</feature>
<evidence type="ECO:0000256" key="1">
    <source>
        <dbReference type="PROSITE-ProRule" id="PRU00042"/>
    </source>
</evidence>
<feature type="region of interest" description="Disordered" evidence="2">
    <location>
        <begin position="17"/>
        <end position="65"/>
    </location>
</feature>
<keyword evidence="1" id="KW-0863">Zinc-finger</keyword>
<dbReference type="Proteomes" id="UP000183971">
    <property type="component" value="Unassembled WGS sequence"/>
</dbReference>
<evidence type="ECO:0000313" key="4">
    <source>
        <dbReference type="EMBL" id="CZR36097.1"/>
    </source>
</evidence>
<sequence>MQEASLEPQKHLDSLNALHSVPWHQPDLSPPLCNTSPSSNAPTSHSQSSSGYEKRSSQSSTSSPVSKDARLICDFCGQAFEDVDSLCSHLISSHVASSPFHCGRKCCNKTFKDGRSLKRHLTEFHLGSVYVCRCGRHDGRKDKHCKHIESNNCTGHGLYSCSCGHSFDQLKLHKHHVERCGKKRRGRPRKYPMRASERI</sequence>
<comment type="caution">
    <text evidence="4">The sequence shown here is derived from an EMBL/GenBank/DDBJ whole genome shotgun (WGS) entry which is preliminary data.</text>
</comment>
<dbReference type="EMBL" id="FJOF01000002">
    <property type="protein sequence ID" value="CZR36097.1"/>
    <property type="molecule type" value="Genomic_DNA"/>
</dbReference>
<feature type="domain" description="C2H2-type" evidence="3">
    <location>
        <begin position="100"/>
        <end position="130"/>
    </location>
</feature>
<feature type="compositionally biased region" description="Polar residues" evidence="2">
    <location>
        <begin position="32"/>
        <end position="51"/>
    </location>
</feature>
<dbReference type="SMART" id="SM00355">
    <property type="entry name" value="ZnF_C2H2"/>
    <property type="match status" value="2"/>
</dbReference>
<dbReference type="PROSITE" id="PS00028">
    <property type="entry name" value="ZINC_FINGER_C2H2_1"/>
    <property type="match status" value="2"/>
</dbReference>
<dbReference type="InterPro" id="IPR013087">
    <property type="entry name" value="Znf_C2H2_type"/>
</dbReference>
<proteinExistence type="predicted"/>
<dbReference type="GeneID" id="42048528"/>
<gene>
    <name evidence="4" type="ORF">FPRO_03643</name>
</gene>
<dbReference type="InterPro" id="IPR036236">
    <property type="entry name" value="Znf_C2H2_sf"/>
</dbReference>
<dbReference type="RefSeq" id="XP_031076690.1">
    <property type="nucleotide sequence ID" value="XM_031226122.1"/>
</dbReference>
<name>A0A1L7V5I0_FUSPR</name>
<protein>
    <recommendedName>
        <fullName evidence="3">C2H2-type domain-containing protein</fullName>
    </recommendedName>
</protein>
<evidence type="ECO:0000256" key="2">
    <source>
        <dbReference type="SAM" id="MobiDB-lite"/>
    </source>
</evidence>
<accession>A0A1L7V5I0</accession>
<keyword evidence="1" id="KW-0862">Zinc</keyword>